<evidence type="ECO:0000313" key="16">
    <source>
        <dbReference type="Proteomes" id="UP000190229"/>
    </source>
</evidence>
<dbReference type="Gene3D" id="3.30.470.20">
    <property type="entry name" value="ATP-grasp fold, B domain"/>
    <property type="match status" value="1"/>
</dbReference>
<dbReference type="GO" id="GO:0046872">
    <property type="term" value="F:metal ion binding"/>
    <property type="evidence" value="ECO:0007669"/>
    <property type="project" value="UniProtKB-KW"/>
</dbReference>
<dbReference type="AlphaFoldDB" id="A0A1V4EUI5"/>
<feature type="binding site" evidence="12">
    <location>
        <position position="279"/>
    </location>
    <ligand>
        <name>Mg(2+)</name>
        <dbReference type="ChEBI" id="CHEBI:18420"/>
        <label>2</label>
    </ligand>
</feature>
<evidence type="ECO:0000256" key="10">
    <source>
        <dbReference type="HAMAP-Rule" id="MF_00047"/>
    </source>
</evidence>
<dbReference type="PROSITE" id="PS50975">
    <property type="entry name" value="ATP_GRASP"/>
    <property type="match status" value="1"/>
</dbReference>
<feature type="domain" description="ATP-grasp" evidence="14">
    <location>
        <begin position="99"/>
        <end position="310"/>
    </location>
</feature>
<keyword evidence="8 10" id="KW-0573">Peptidoglycan synthesis</keyword>
<comment type="pathway">
    <text evidence="10">Cell wall biogenesis; peptidoglycan biosynthesis.</text>
</comment>
<evidence type="ECO:0000256" key="9">
    <source>
        <dbReference type="ARBA" id="ARBA00023316"/>
    </source>
</evidence>
<dbReference type="GO" id="GO:0071555">
    <property type="term" value="P:cell wall organization"/>
    <property type="evidence" value="ECO:0007669"/>
    <property type="project" value="UniProtKB-KW"/>
</dbReference>
<feature type="active site" evidence="11">
    <location>
        <position position="13"/>
    </location>
</feature>
<feature type="active site" evidence="11">
    <location>
        <position position="288"/>
    </location>
</feature>
<dbReference type="HAMAP" id="MF_00047">
    <property type="entry name" value="Dala_Dala_lig"/>
    <property type="match status" value="1"/>
</dbReference>
<dbReference type="EC" id="6.3.2.4" evidence="10"/>
<evidence type="ECO:0000256" key="1">
    <source>
        <dbReference type="ARBA" id="ARBA00004496"/>
    </source>
</evidence>
<dbReference type="InterPro" id="IPR000291">
    <property type="entry name" value="D-Ala_lig_Van_CS"/>
</dbReference>
<dbReference type="PANTHER" id="PTHR23132">
    <property type="entry name" value="D-ALANINE--D-ALANINE LIGASE"/>
    <property type="match status" value="1"/>
</dbReference>
<keyword evidence="12" id="KW-0479">Metal-binding</keyword>
<keyword evidence="5 13" id="KW-0547">Nucleotide-binding</keyword>
<comment type="function">
    <text evidence="10">Cell wall formation.</text>
</comment>
<evidence type="ECO:0000256" key="3">
    <source>
        <dbReference type="ARBA" id="ARBA00022490"/>
    </source>
</evidence>
<keyword evidence="12" id="KW-0460">Magnesium</keyword>
<dbReference type="NCBIfam" id="TIGR01205">
    <property type="entry name" value="D_ala_D_alaTIGR"/>
    <property type="match status" value="1"/>
</dbReference>
<dbReference type="EMBL" id="MWPS01000016">
    <property type="protein sequence ID" value="OPG16579.1"/>
    <property type="molecule type" value="Genomic_DNA"/>
</dbReference>
<evidence type="ECO:0000256" key="11">
    <source>
        <dbReference type="PIRSR" id="PIRSR039102-1"/>
    </source>
</evidence>
<dbReference type="InterPro" id="IPR016185">
    <property type="entry name" value="PreATP-grasp_dom_sf"/>
</dbReference>
<evidence type="ECO:0000256" key="5">
    <source>
        <dbReference type="ARBA" id="ARBA00022741"/>
    </source>
</evidence>
<keyword evidence="16" id="KW-1185">Reference proteome</keyword>
<dbReference type="Pfam" id="PF01820">
    <property type="entry name" value="Dala_Dala_lig_N"/>
    <property type="match status" value="2"/>
</dbReference>
<dbReference type="InterPro" id="IPR011761">
    <property type="entry name" value="ATP-grasp"/>
</dbReference>
<feature type="active site" evidence="11">
    <location>
        <position position="150"/>
    </location>
</feature>
<comment type="caution">
    <text evidence="15">The sequence shown here is derived from an EMBL/GenBank/DDBJ whole genome shotgun (WGS) entry which is preliminary data.</text>
</comment>
<accession>A0A1V4EUI5</accession>
<dbReference type="RefSeq" id="WP_079290293.1">
    <property type="nucleotide sequence ID" value="NZ_MWPS01000016.1"/>
</dbReference>
<dbReference type="InterPro" id="IPR011127">
    <property type="entry name" value="Dala_Dala_lig_N"/>
</dbReference>
<evidence type="ECO:0000256" key="13">
    <source>
        <dbReference type="PROSITE-ProRule" id="PRU00409"/>
    </source>
</evidence>
<dbReference type="Pfam" id="PF07478">
    <property type="entry name" value="Dala_Dala_lig_C"/>
    <property type="match status" value="1"/>
</dbReference>
<comment type="subcellular location">
    <subcellularLocation>
        <location evidence="1 10">Cytoplasm</location>
    </subcellularLocation>
</comment>
<dbReference type="GO" id="GO:0005524">
    <property type="term" value="F:ATP binding"/>
    <property type="evidence" value="ECO:0007669"/>
    <property type="project" value="UniProtKB-UniRule"/>
</dbReference>
<evidence type="ECO:0000256" key="6">
    <source>
        <dbReference type="ARBA" id="ARBA00022840"/>
    </source>
</evidence>
<evidence type="ECO:0000313" key="15">
    <source>
        <dbReference type="EMBL" id="OPG16579.1"/>
    </source>
</evidence>
<dbReference type="Gene3D" id="3.40.50.20">
    <property type="match status" value="1"/>
</dbReference>
<evidence type="ECO:0000256" key="12">
    <source>
        <dbReference type="PIRSR" id="PIRSR039102-3"/>
    </source>
</evidence>
<dbReference type="PROSITE" id="PS00843">
    <property type="entry name" value="DALA_DALA_LIGASE_1"/>
    <property type="match status" value="1"/>
</dbReference>
<name>A0A1V4EUI5_9BACL</name>
<keyword evidence="7 10" id="KW-0133">Cell shape</keyword>
<dbReference type="Proteomes" id="UP000190229">
    <property type="component" value="Unassembled WGS sequence"/>
</dbReference>
<comment type="similarity">
    <text evidence="2 10">Belongs to the D-alanine--D-alanine ligase family.</text>
</comment>
<dbReference type="PROSITE" id="PS00844">
    <property type="entry name" value="DALA_DALA_LIGASE_2"/>
    <property type="match status" value="1"/>
</dbReference>
<evidence type="ECO:0000256" key="2">
    <source>
        <dbReference type="ARBA" id="ARBA00010871"/>
    </source>
</evidence>
<evidence type="ECO:0000256" key="4">
    <source>
        <dbReference type="ARBA" id="ARBA00022598"/>
    </source>
</evidence>
<sequence>MKIAVIYGGTSAEREVSLNSGRAILQALSSYGYEVCGMDVDQTLFDELKRYQPDLVFLGLHGRLGEDGAIQGALEILGIPYVGSAVLSSALAMDKVMTKRILRPLGIPLADDRVYVSHRAPEEDEVERMMDDILSHLTLPVIVKPNREGSTFGLTLATTESLLKQGIRQAFAHDDSILVESYIRGMEVTVVVVGTARDAQNPPRVLGTIEIIPKAEVYDYESKYGMNGSEHIIPARLPEELLSQVETYALTAYTELGCRDYGRVDFMVGENGPVLLEVNTLPGMTATSLVPDAARAAGLSFEALIDQLVSQAYQRAHP</sequence>
<keyword evidence="12" id="KW-0464">Manganese</keyword>
<keyword evidence="6 13" id="KW-0067">ATP-binding</keyword>
<reference evidence="15 16" key="1">
    <citation type="submission" date="2017-02" db="EMBL/GenBank/DDBJ databases">
        <title>Draft genome of Acidibacillus ferrooxidans Huett2.</title>
        <authorList>
            <person name="Schopf S."/>
        </authorList>
    </citation>
    <scope>NUCLEOTIDE SEQUENCE [LARGE SCALE GENOMIC DNA]</scope>
    <source>
        <strain evidence="15 16">Huett2</strain>
    </source>
</reference>
<dbReference type="InterPro" id="IPR013815">
    <property type="entry name" value="ATP_grasp_subdomain_1"/>
</dbReference>
<dbReference type="SUPFAM" id="SSF52440">
    <property type="entry name" value="PreATP-grasp domain"/>
    <property type="match status" value="1"/>
</dbReference>
<dbReference type="SUPFAM" id="SSF56059">
    <property type="entry name" value="Glutathione synthetase ATP-binding domain-like"/>
    <property type="match status" value="1"/>
</dbReference>
<dbReference type="InterPro" id="IPR011095">
    <property type="entry name" value="Dala_Dala_lig_C"/>
</dbReference>
<comment type="cofactor">
    <cofactor evidence="12">
        <name>Mg(2+)</name>
        <dbReference type="ChEBI" id="CHEBI:18420"/>
    </cofactor>
    <cofactor evidence="12">
        <name>Mn(2+)</name>
        <dbReference type="ChEBI" id="CHEBI:29035"/>
    </cofactor>
    <text evidence="12">Binds 2 magnesium or manganese ions per subunit.</text>
</comment>
<organism evidence="15 16">
    <name type="scientific">Ferroacidibacillus organovorans</name>
    <dbReference type="NCBI Taxonomy" id="1765683"/>
    <lineage>
        <taxon>Bacteria</taxon>
        <taxon>Bacillati</taxon>
        <taxon>Bacillota</taxon>
        <taxon>Bacilli</taxon>
        <taxon>Bacillales</taxon>
        <taxon>Alicyclobacillaceae</taxon>
        <taxon>Ferroacidibacillus</taxon>
    </lineage>
</organism>
<dbReference type="NCBIfam" id="NF002378">
    <property type="entry name" value="PRK01372.1"/>
    <property type="match status" value="1"/>
</dbReference>
<protein>
    <recommendedName>
        <fullName evidence="10">D-alanine--D-alanine ligase</fullName>
        <ecNumber evidence="10">6.3.2.4</ecNumber>
    </recommendedName>
    <alternativeName>
        <fullName evidence="10">D-Ala-D-Ala ligase</fullName>
    </alternativeName>
    <alternativeName>
        <fullName evidence="10">D-alanylalanine synthetase</fullName>
    </alternativeName>
</protein>
<proteinExistence type="inferred from homology"/>
<feature type="binding site" evidence="12">
    <location>
        <position position="277"/>
    </location>
    <ligand>
        <name>Mg(2+)</name>
        <dbReference type="ChEBI" id="CHEBI:18420"/>
        <label>2</label>
    </ligand>
</feature>
<dbReference type="UniPathway" id="UPA00219"/>
<dbReference type="GO" id="GO:0009252">
    <property type="term" value="P:peptidoglycan biosynthetic process"/>
    <property type="evidence" value="ECO:0007669"/>
    <property type="project" value="UniProtKB-UniRule"/>
</dbReference>
<dbReference type="PANTHER" id="PTHR23132:SF23">
    <property type="entry name" value="D-ALANINE--D-ALANINE LIGASE B"/>
    <property type="match status" value="1"/>
</dbReference>
<evidence type="ECO:0000259" key="14">
    <source>
        <dbReference type="PROSITE" id="PS50975"/>
    </source>
</evidence>
<keyword evidence="4 10" id="KW-0436">Ligase</keyword>
<keyword evidence="9 10" id="KW-0961">Cell wall biogenesis/degradation</keyword>
<evidence type="ECO:0000256" key="8">
    <source>
        <dbReference type="ARBA" id="ARBA00022984"/>
    </source>
</evidence>
<dbReference type="GO" id="GO:0005737">
    <property type="term" value="C:cytoplasm"/>
    <property type="evidence" value="ECO:0007669"/>
    <property type="project" value="UniProtKB-SubCell"/>
</dbReference>
<feature type="binding site" evidence="12">
    <location>
        <position position="277"/>
    </location>
    <ligand>
        <name>Mg(2+)</name>
        <dbReference type="ChEBI" id="CHEBI:18420"/>
        <label>1</label>
    </ligand>
</feature>
<dbReference type="InterPro" id="IPR005905">
    <property type="entry name" value="D_ala_D_ala"/>
</dbReference>
<evidence type="ECO:0000256" key="7">
    <source>
        <dbReference type="ARBA" id="ARBA00022960"/>
    </source>
</evidence>
<dbReference type="PIRSF" id="PIRSF039102">
    <property type="entry name" value="Ddl/VanB"/>
    <property type="match status" value="1"/>
</dbReference>
<dbReference type="Gene3D" id="3.30.1490.20">
    <property type="entry name" value="ATP-grasp fold, A domain"/>
    <property type="match status" value="1"/>
</dbReference>
<gene>
    <name evidence="10" type="primary">ddl</name>
    <name evidence="15" type="ORF">B2M26_06880</name>
</gene>
<feature type="binding site" evidence="12">
    <location>
        <position position="265"/>
    </location>
    <ligand>
        <name>Mg(2+)</name>
        <dbReference type="ChEBI" id="CHEBI:18420"/>
        <label>1</label>
    </ligand>
</feature>
<dbReference type="GO" id="GO:0008360">
    <property type="term" value="P:regulation of cell shape"/>
    <property type="evidence" value="ECO:0007669"/>
    <property type="project" value="UniProtKB-KW"/>
</dbReference>
<comment type="catalytic activity">
    <reaction evidence="10">
        <text>2 D-alanine + ATP = D-alanyl-D-alanine + ADP + phosphate + H(+)</text>
        <dbReference type="Rhea" id="RHEA:11224"/>
        <dbReference type="ChEBI" id="CHEBI:15378"/>
        <dbReference type="ChEBI" id="CHEBI:30616"/>
        <dbReference type="ChEBI" id="CHEBI:43474"/>
        <dbReference type="ChEBI" id="CHEBI:57416"/>
        <dbReference type="ChEBI" id="CHEBI:57822"/>
        <dbReference type="ChEBI" id="CHEBI:456216"/>
        <dbReference type="EC" id="6.3.2.4"/>
    </reaction>
</comment>
<dbReference type="GO" id="GO:0008716">
    <property type="term" value="F:D-alanine-D-alanine ligase activity"/>
    <property type="evidence" value="ECO:0007669"/>
    <property type="project" value="UniProtKB-UniRule"/>
</dbReference>
<keyword evidence="3 10" id="KW-0963">Cytoplasm</keyword>